<dbReference type="AlphaFoldDB" id="A0A1B1YM27"/>
<dbReference type="RefSeq" id="WP_065820991.1">
    <property type="nucleotide sequence ID" value="NZ_CP014673.1"/>
</dbReference>
<protein>
    <submittedName>
        <fullName evidence="1">Uncharacterized protein</fullName>
    </submittedName>
</protein>
<organism evidence="1 2">
    <name type="scientific">Thermoclostridium stercorarium subsp. leptospartum DSM 9219</name>
    <dbReference type="NCBI Taxonomy" id="1346611"/>
    <lineage>
        <taxon>Bacteria</taxon>
        <taxon>Bacillati</taxon>
        <taxon>Bacillota</taxon>
        <taxon>Clostridia</taxon>
        <taxon>Eubacteriales</taxon>
        <taxon>Oscillospiraceae</taxon>
        <taxon>Thermoclostridium</taxon>
    </lineage>
</organism>
<dbReference type="Proteomes" id="UP000092931">
    <property type="component" value="Chromosome"/>
</dbReference>
<gene>
    <name evidence="1" type="ORF">CSTERLE_09855</name>
</gene>
<evidence type="ECO:0000313" key="1">
    <source>
        <dbReference type="EMBL" id="ANX01847.1"/>
    </source>
</evidence>
<reference evidence="1 2" key="1">
    <citation type="submission" date="2016-02" db="EMBL/GenBank/DDBJ databases">
        <title>Comparison of Clostridium stercorarium subspecies using comparative genomics and transcriptomics.</title>
        <authorList>
            <person name="Schellenberg J."/>
            <person name="Thallinger G."/>
            <person name="Levin D.B."/>
            <person name="Zhang X."/>
            <person name="Alvare G."/>
            <person name="Fristensky B."/>
            <person name="Sparling R."/>
        </authorList>
    </citation>
    <scope>NUCLEOTIDE SEQUENCE [LARGE SCALE GENOMIC DNA]</scope>
    <source>
        <strain evidence="1 2">DSM 9219</strain>
    </source>
</reference>
<proteinExistence type="predicted"/>
<dbReference type="EMBL" id="CP014673">
    <property type="protein sequence ID" value="ANX01847.1"/>
    <property type="molecule type" value="Genomic_DNA"/>
</dbReference>
<evidence type="ECO:0000313" key="2">
    <source>
        <dbReference type="Proteomes" id="UP000092931"/>
    </source>
</evidence>
<sequence>MNKNIEVINKHLWAVRFSLLPFIKEIEYRPVESIPIEEEPGRIAEGGILILNKDHPGFHIMKNLFPKLMKKKDKQLKKELNNTKLIKNKTHWHNLYASMLLVEVERREKERAVK</sequence>
<accession>A0A1B1YM27</accession>
<name>A0A1B1YM27_THEST</name>